<accession>A0A543IUW1</accession>
<evidence type="ECO:0000256" key="1">
    <source>
        <dbReference type="SAM" id="Phobius"/>
    </source>
</evidence>
<dbReference type="EMBL" id="VFPQ01000001">
    <property type="protein sequence ID" value="TQM74350.1"/>
    <property type="molecule type" value="Genomic_DNA"/>
</dbReference>
<evidence type="ECO:0000313" key="2">
    <source>
        <dbReference type="EMBL" id="TQM74350.1"/>
    </source>
</evidence>
<reference evidence="2 3" key="1">
    <citation type="submission" date="2019-06" db="EMBL/GenBank/DDBJ databases">
        <title>Sequencing the genomes of 1000 actinobacteria strains.</title>
        <authorList>
            <person name="Klenk H.-P."/>
        </authorList>
    </citation>
    <scope>NUCLEOTIDE SEQUENCE [LARGE SCALE GENOMIC DNA]</scope>
    <source>
        <strain evidence="2 3">DSM 43186</strain>
    </source>
</reference>
<keyword evidence="1" id="KW-0472">Membrane</keyword>
<feature type="transmembrane region" description="Helical" evidence="1">
    <location>
        <begin position="26"/>
        <end position="47"/>
    </location>
</feature>
<proteinExistence type="predicted"/>
<sequence length="79" mass="8596">MTNLLKAGLGLAAVLAVLIYVPGGWMLVLVLAAVALVMGLFLGYVWLVEVRPADRGPATAQDVLRERLRHRLGLQEGFR</sequence>
<keyword evidence="1" id="KW-0812">Transmembrane</keyword>
<dbReference type="AlphaFoldDB" id="A0A543IUW1"/>
<gene>
    <name evidence="2" type="ORF">FHX40_1020</name>
</gene>
<keyword evidence="1" id="KW-1133">Transmembrane helix</keyword>
<keyword evidence="3" id="KW-1185">Reference proteome</keyword>
<organism evidence="2 3">
    <name type="scientific">Thermopolyspora flexuosa</name>
    <dbReference type="NCBI Taxonomy" id="103836"/>
    <lineage>
        <taxon>Bacteria</taxon>
        <taxon>Bacillati</taxon>
        <taxon>Actinomycetota</taxon>
        <taxon>Actinomycetes</taxon>
        <taxon>Streptosporangiales</taxon>
        <taxon>Streptosporangiaceae</taxon>
        <taxon>Thermopolyspora</taxon>
    </lineage>
</organism>
<dbReference type="RefSeq" id="WP_142258535.1">
    <property type="nucleotide sequence ID" value="NZ_BMPV01000006.1"/>
</dbReference>
<name>A0A543IUW1_9ACTN</name>
<evidence type="ECO:0000313" key="3">
    <source>
        <dbReference type="Proteomes" id="UP000319213"/>
    </source>
</evidence>
<protein>
    <submittedName>
        <fullName evidence="2">Uncharacterized protein</fullName>
    </submittedName>
</protein>
<dbReference type="Proteomes" id="UP000319213">
    <property type="component" value="Unassembled WGS sequence"/>
</dbReference>
<comment type="caution">
    <text evidence="2">The sequence shown here is derived from an EMBL/GenBank/DDBJ whole genome shotgun (WGS) entry which is preliminary data.</text>
</comment>